<dbReference type="InterPro" id="IPR022385">
    <property type="entry name" value="Rhs_assc_core"/>
</dbReference>
<organism evidence="2 3">
    <name type="scientific">Wenyingzhuangia gilva</name>
    <dbReference type="NCBI Taxonomy" id="3057677"/>
    <lineage>
        <taxon>Bacteria</taxon>
        <taxon>Pseudomonadati</taxon>
        <taxon>Bacteroidota</taxon>
        <taxon>Flavobacteriia</taxon>
        <taxon>Flavobacteriales</taxon>
        <taxon>Flavobacteriaceae</taxon>
        <taxon>Wenyingzhuangia</taxon>
    </lineage>
</organism>
<feature type="compositionally biased region" description="Polar residues" evidence="1">
    <location>
        <begin position="553"/>
        <end position="579"/>
    </location>
</feature>
<gene>
    <name evidence="2" type="ORF">QVZ41_14480</name>
</gene>
<name>A0ABT8VVS5_9FLAO</name>
<dbReference type="EMBL" id="JAUMIT010000027">
    <property type="protein sequence ID" value="MDO3696056.1"/>
    <property type="molecule type" value="Genomic_DNA"/>
</dbReference>
<reference evidence="2" key="1">
    <citation type="submission" date="2023-07" db="EMBL/GenBank/DDBJ databases">
        <title>Wenyingzhuangia sp. chi5 genome sequencing and assembly.</title>
        <authorList>
            <person name="Park S."/>
        </authorList>
    </citation>
    <scope>NUCLEOTIDE SEQUENCE</scope>
    <source>
        <strain evidence="2">Chi5</strain>
    </source>
</reference>
<dbReference type="NCBIfam" id="TIGR03696">
    <property type="entry name" value="Rhs_assc_core"/>
    <property type="match status" value="1"/>
</dbReference>
<evidence type="ECO:0000256" key="1">
    <source>
        <dbReference type="SAM" id="MobiDB-lite"/>
    </source>
</evidence>
<sequence>SYAPNSNKLIKVTDTGYDTNDTQGFKDGTNTGNDYDYDDNGNMTQDLNKGIASIGYNHLNLPDNVQFSPDDRIEYVYDALGNKIRKSVLRYGSPTVVTDYAGNYVYKDGLLKFFNHAEGFVDTENGYDYVYQYKDHLGNVRLSYNSIRETIFTDGFESITNWDKSINSFGWSITAIDTSKKKTGNYSGRIDDNYPTNWEKYVYSDTWTPINNSEDTYYTVSGWIFIENIANNDAEIYLSSRETGETGFPSGHYRTKITTQGSWQFVSNTFLIPKEVRELNVRIDNNKAGKVWFDDVKIVKETNGLEILEENNYYPFGLKHKGYNDAVNSSNLALKKKFGGKELQDENILGNQLNWYDISARNYDPALGRWMNLDPLAEKGRRHSPYNYAFDNPIRFVDYDGMWPEWGGVLDAVQTGLDVAGMIPGVGNIADAANATISGGRAVYALATGDMDGAKEHGANLAMSLAAAVPGAGLAAGGAKLGKKFAKVAGKADDVVEATMKTANTTKKSVKAIGPAGDAGGTVMKQLPENMQKNLKTTTNKQGTIYKDPKNPGGNNVRTQTGNPNSSFPAQQKPYTKQVKNGKMIDKNGSEVKPDSDAAHQPTKDFKYQ</sequence>
<accession>A0ABT8VVS5</accession>
<feature type="compositionally biased region" description="Basic and acidic residues" evidence="1">
    <location>
        <begin position="583"/>
        <end position="609"/>
    </location>
</feature>
<protein>
    <submittedName>
        <fullName evidence="2">RHS repeat-associated core domain-containing protein</fullName>
    </submittedName>
</protein>
<dbReference type="Proteomes" id="UP001168642">
    <property type="component" value="Unassembled WGS sequence"/>
</dbReference>
<evidence type="ECO:0000313" key="2">
    <source>
        <dbReference type="EMBL" id="MDO3696056.1"/>
    </source>
</evidence>
<dbReference type="Gene3D" id="2.180.10.10">
    <property type="entry name" value="RHS repeat-associated core"/>
    <property type="match status" value="2"/>
</dbReference>
<dbReference type="CDD" id="cd20745">
    <property type="entry name" value="FIX_RhsA_AHH_HNH-like"/>
    <property type="match status" value="1"/>
</dbReference>
<keyword evidence="3" id="KW-1185">Reference proteome</keyword>
<comment type="caution">
    <text evidence="2">The sequence shown here is derived from an EMBL/GenBank/DDBJ whole genome shotgun (WGS) entry which is preliminary data.</text>
</comment>
<evidence type="ECO:0000313" key="3">
    <source>
        <dbReference type="Proteomes" id="UP001168642"/>
    </source>
</evidence>
<feature type="region of interest" description="Disordered" evidence="1">
    <location>
        <begin position="538"/>
        <end position="609"/>
    </location>
</feature>
<feature type="non-terminal residue" evidence="2">
    <location>
        <position position="1"/>
    </location>
</feature>
<dbReference type="RefSeq" id="WP_302885362.1">
    <property type="nucleotide sequence ID" value="NZ_JAUMIT010000027.1"/>
</dbReference>
<proteinExistence type="predicted"/>